<organism evidence="1">
    <name type="scientific">Ensete ventricosum</name>
    <name type="common">Abyssinian banana</name>
    <name type="synonym">Musa ensete</name>
    <dbReference type="NCBI Taxonomy" id="4639"/>
    <lineage>
        <taxon>Eukaryota</taxon>
        <taxon>Viridiplantae</taxon>
        <taxon>Streptophyta</taxon>
        <taxon>Embryophyta</taxon>
        <taxon>Tracheophyta</taxon>
        <taxon>Spermatophyta</taxon>
        <taxon>Magnoliopsida</taxon>
        <taxon>Liliopsida</taxon>
        <taxon>Zingiberales</taxon>
        <taxon>Musaceae</taxon>
        <taxon>Ensete</taxon>
    </lineage>
</organism>
<dbReference type="Proteomes" id="UP000290560">
    <property type="component" value="Unassembled WGS sequence"/>
</dbReference>
<sequence>RLSQWYLVFYLFCTLVLVFLIFIIRSFIFTNRSSNFITKSYNTKKNRFLTLQIN</sequence>
<accession>A0A444EUV3</accession>
<evidence type="ECO:0000313" key="1">
    <source>
        <dbReference type="EMBL" id="RZR74203.1"/>
    </source>
</evidence>
<name>A0A444EUV3_ENSVE</name>
<reference evidence="1" key="1">
    <citation type="journal article" date="2018" name="Data Brief">
        <title>Genome sequence data from 17 accessions of Ensete ventricosum, a staple food crop for millions in Ethiopia.</title>
        <authorList>
            <person name="Yemataw Z."/>
            <person name="Muzemil S."/>
            <person name="Ambachew D."/>
            <person name="Tripathi L."/>
            <person name="Tesfaye K."/>
            <person name="Chala A."/>
            <person name="Farbos A."/>
            <person name="O'Neill P."/>
            <person name="Moore K."/>
            <person name="Grant M."/>
            <person name="Studholme D.J."/>
        </authorList>
    </citation>
    <scope>NUCLEOTIDE SEQUENCE [LARGE SCALE GENOMIC DNA]</scope>
    <source>
        <tissue evidence="1">Leaf</tissue>
    </source>
</reference>
<gene>
    <name evidence="1" type="ORF">BHM03_00033535</name>
</gene>
<proteinExistence type="predicted"/>
<protein>
    <submittedName>
        <fullName evidence="1">Uncharacterized protein</fullName>
    </submittedName>
</protein>
<feature type="non-terminal residue" evidence="1">
    <location>
        <position position="1"/>
    </location>
</feature>
<dbReference type="EMBL" id="KV876149">
    <property type="protein sequence ID" value="RZR74203.1"/>
    <property type="molecule type" value="Genomic_DNA"/>
</dbReference>
<dbReference type="AlphaFoldDB" id="A0A444EUV3"/>